<dbReference type="AlphaFoldDB" id="A0A927MWE3"/>
<reference evidence="1" key="1">
    <citation type="submission" date="2020-10" db="EMBL/GenBank/DDBJ databases">
        <title>Sequencing the genomes of 1000 actinobacteria strains.</title>
        <authorList>
            <person name="Klenk H.-P."/>
        </authorList>
    </citation>
    <scope>NUCLEOTIDE SEQUENCE</scope>
    <source>
        <strain evidence="1">DSM 45354</strain>
    </source>
</reference>
<dbReference type="Proteomes" id="UP000638648">
    <property type="component" value="Unassembled WGS sequence"/>
</dbReference>
<keyword evidence="2" id="KW-1185">Reference proteome</keyword>
<gene>
    <name evidence="1" type="ORF">HEB94_002846</name>
</gene>
<comment type="caution">
    <text evidence="1">The sequence shown here is derived from an EMBL/GenBank/DDBJ whole genome shotgun (WGS) entry which is preliminary data.</text>
</comment>
<evidence type="ECO:0000313" key="1">
    <source>
        <dbReference type="EMBL" id="MBE1605998.1"/>
    </source>
</evidence>
<organism evidence="1 2">
    <name type="scientific">Actinopolymorpha pittospori</name>
    <dbReference type="NCBI Taxonomy" id="648752"/>
    <lineage>
        <taxon>Bacteria</taxon>
        <taxon>Bacillati</taxon>
        <taxon>Actinomycetota</taxon>
        <taxon>Actinomycetes</taxon>
        <taxon>Propionibacteriales</taxon>
        <taxon>Actinopolymorphaceae</taxon>
        <taxon>Actinopolymorpha</taxon>
    </lineage>
</organism>
<name>A0A927MWE3_9ACTN</name>
<evidence type="ECO:0000313" key="2">
    <source>
        <dbReference type="Proteomes" id="UP000638648"/>
    </source>
</evidence>
<sequence>MPINDEQVATLRAHLAGDYDEYQRLWGRLDRTAARATYAALVEGAFFEAVDHRFRGEAAPEAARAYVDEVRSRLSEADEAIDPVVAERLLRAVLGNGSIADIDEKRRFGTEVILLSALIIDEQFDDAALNEFMVKARALGDRLLAG</sequence>
<dbReference type="RefSeq" id="WP_192750203.1">
    <property type="nucleotide sequence ID" value="NZ_BAABJL010000025.1"/>
</dbReference>
<dbReference type="EMBL" id="JADBEM010000001">
    <property type="protein sequence ID" value="MBE1605998.1"/>
    <property type="molecule type" value="Genomic_DNA"/>
</dbReference>
<accession>A0A927MWE3</accession>
<protein>
    <submittedName>
        <fullName evidence="1">Uncharacterized protein</fullName>
    </submittedName>
</protein>
<proteinExistence type="predicted"/>